<dbReference type="EMBL" id="JACEIK010004748">
    <property type="protein sequence ID" value="MCD9646301.1"/>
    <property type="molecule type" value="Genomic_DNA"/>
</dbReference>
<keyword evidence="1" id="KW-0649">Protein kinase inhibitor</keyword>
<proteinExistence type="predicted"/>
<dbReference type="Proteomes" id="UP000823775">
    <property type="component" value="Unassembled WGS sequence"/>
</dbReference>
<dbReference type="PANTHER" id="PTHR33142">
    <property type="entry name" value="CYCLIN-DEPENDENT PROTEIN KINASE INHIBITOR SMR13"/>
    <property type="match status" value="1"/>
</dbReference>
<dbReference type="PANTHER" id="PTHR33142:SF65">
    <property type="entry name" value="CYCLIN-DEPENDENT PROTEIN KINASE INHIBITOR SMR2-LIKE"/>
    <property type="match status" value="1"/>
</dbReference>
<evidence type="ECO:0000256" key="3">
    <source>
        <dbReference type="SAM" id="MobiDB-lite"/>
    </source>
</evidence>
<keyword evidence="6" id="KW-1185">Reference proteome</keyword>
<name>A0ABS8VGD0_DATST</name>
<keyword evidence="4" id="KW-0732">Signal</keyword>
<sequence length="283" mass="32627">MQLLHLFLFSLLLYINKNPYFNSFTSFFLYPNLTPTPFLCSRFHLFDHMDMSNNSDEINSIENQQVPTLKDPKGCLDITSNHQKDDDDKKLVILHQDPKESQDITIGHQKDHDETKKKEILHQNPKGCQDITVGQHKDDDANKIVILQQDPKGCQDITMDDKRDVGTNKIVILHQDIAQGGRRQEDNVVNETVVLQQPVDEDKVLPEDDDDGFKTPTSLESKIPILTTCPPAPKPKCSGNKRKASSRRGQRTIRVWIDYHHRDSGRFWPENQETYSTTPRRNN</sequence>
<dbReference type="InterPro" id="IPR040389">
    <property type="entry name" value="SMR"/>
</dbReference>
<feature type="region of interest" description="Disordered" evidence="3">
    <location>
        <begin position="227"/>
        <end position="254"/>
    </location>
</feature>
<gene>
    <name evidence="5" type="ORF">HAX54_036032</name>
</gene>
<feature type="compositionally biased region" description="Basic residues" evidence="3">
    <location>
        <begin position="239"/>
        <end position="251"/>
    </location>
</feature>
<comment type="caution">
    <text evidence="5">The sequence shown here is derived from an EMBL/GenBank/DDBJ whole genome shotgun (WGS) entry which is preliminary data.</text>
</comment>
<evidence type="ECO:0000313" key="5">
    <source>
        <dbReference type="EMBL" id="MCD9646301.1"/>
    </source>
</evidence>
<evidence type="ECO:0000256" key="4">
    <source>
        <dbReference type="SAM" id="SignalP"/>
    </source>
</evidence>
<feature type="signal peptide" evidence="4">
    <location>
        <begin position="1"/>
        <end position="17"/>
    </location>
</feature>
<evidence type="ECO:0000256" key="1">
    <source>
        <dbReference type="ARBA" id="ARBA00023013"/>
    </source>
</evidence>
<keyword evidence="2" id="KW-0131">Cell cycle</keyword>
<evidence type="ECO:0000313" key="6">
    <source>
        <dbReference type="Proteomes" id="UP000823775"/>
    </source>
</evidence>
<protein>
    <submittedName>
        <fullName evidence="5">Uncharacterized protein</fullName>
    </submittedName>
</protein>
<feature type="chain" id="PRO_5046505209" evidence="4">
    <location>
        <begin position="18"/>
        <end position="283"/>
    </location>
</feature>
<accession>A0ABS8VGD0</accession>
<evidence type="ECO:0000256" key="2">
    <source>
        <dbReference type="ARBA" id="ARBA00023306"/>
    </source>
</evidence>
<organism evidence="5 6">
    <name type="scientific">Datura stramonium</name>
    <name type="common">Jimsonweed</name>
    <name type="synonym">Common thornapple</name>
    <dbReference type="NCBI Taxonomy" id="4076"/>
    <lineage>
        <taxon>Eukaryota</taxon>
        <taxon>Viridiplantae</taxon>
        <taxon>Streptophyta</taxon>
        <taxon>Embryophyta</taxon>
        <taxon>Tracheophyta</taxon>
        <taxon>Spermatophyta</taxon>
        <taxon>Magnoliopsida</taxon>
        <taxon>eudicotyledons</taxon>
        <taxon>Gunneridae</taxon>
        <taxon>Pentapetalae</taxon>
        <taxon>asterids</taxon>
        <taxon>lamiids</taxon>
        <taxon>Solanales</taxon>
        <taxon>Solanaceae</taxon>
        <taxon>Solanoideae</taxon>
        <taxon>Datureae</taxon>
        <taxon>Datura</taxon>
    </lineage>
</organism>
<reference evidence="5 6" key="1">
    <citation type="journal article" date="2021" name="BMC Genomics">
        <title>Datura genome reveals duplications of psychoactive alkaloid biosynthetic genes and high mutation rate following tissue culture.</title>
        <authorList>
            <person name="Rajewski A."/>
            <person name="Carter-House D."/>
            <person name="Stajich J."/>
            <person name="Litt A."/>
        </authorList>
    </citation>
    <scope>NUCLEOTIDE SEQUENCE [LARGE SCALE GENOMIC DNA]</scope>
    <source>
        <strain evidence="5">AR-01</strain>
    </source>
</reference>